<comment type="cofactor">
    <cofactor evidence="1">
        <name>[4Fe-4S] cluster</name>
        <dbReference type="ChEBI" id="CHEBI:49883"/>
    </cofactor>
</comment>
<dbReference type="PROSITE" id="PS51918">
    <property type="entry name" value="RADICAL_SAM"/>
    <property type="match status" value="1"/>
</dbReference>
<organism evidence="10 11">
    <name type="scientific">Brassica cretica</name>
    <name type="common">Mustard</name>
    <dbReference type="NCBI Taxonomy" id="69181"/>
    <lineage>
        <taxon>Eukaryota</taxon>
        <taxon>Viridiplantae</taxon>
        <taxon>Streptophyta</taxon>
        <taxon>Embryophyta</taxon>
        <taxon>Tracheophyta</taxon>
        <taxon>Spermatophyta</taxon>
        <taxon>Magnoliopsida</taxon>
        <taxon>eudicotyledons</taxon>
        <taxon>Gunneridae</taxon>
        <taxon>Pentapetalae</taxon>
        <taxon>rosids</taxon>
        <taxon>malvids</taxon>
        <taxon>Brassicales</taxon>
        <taxon>Brassicaceae</taxon>
        <taxon>Brassiceae</taxon>
        <taxon>Brassica</taxon>
    </lineage>
</organism>
<dbReference type="CDD" id="cd01335">
    <property type="entry name" value="Radical_SAM"/>
    <property type="match status" value="1"/>
</dbReference>
<sequence length="297" mass="32750">MMLARFVFRSQLRPSLSARQSASYSSASAASAEAERTIREGPRNDWSKDEIKAVYDSPVLDLLFHGVNFPPFSLSLVLPPLIQTCMGMEVCCTLGMIEKQQALELKKAGLTAYNHNLDTSREYYPNVITTRSYDERLETLEHVREAGINVCSGGIIGLGEAEEDRVGLLHTLATLPSHPESVPINALLAVKGTPLEDQKPVEIWEMIRMIGTARIVMPKAMVRLSAGRVRFSMPEQALCFLAGANSIFTGEKLLTTPNNDFDADQLMFKTLGLTPKPPSFSEEDSESENCEKVASSH</sequence>
<dbReference type="InterPro" id="IPR002684">
    <property type="entry name" value="Biotin_synth/BioAB"/>
</dbReference>
<dbReference type="InterPro" id="IPR006638">
    <property type="entry name" value="Elp3/MiaA/NifB-like_rSAM"/>
</dbReference>
<evidence type="ECO:0000256" key="4">
    <source>
        <dbReference type="ARBA" id="ARBA00022723"/>
    </source>
</evidence>
<evidence type="ECO:0000256" key="6">
    <source>
        <dbReference type="ARBA" id="ARBA00023014"/>
    </source>
</evidence>
<dbReference type="GO" id="GO:0046872">
    <property type="term" value="F:metal ion binding"/>
    <property type="evidence" value="ECO:0007669"/>
    <property type="project" value="UniProtKB-KW"/>
</dbReference>
<dbReference type="Pfam" id="PF06968">
    <property type="entry name" value="BATS"/>
    <property type="match status" value="1"/>
</dbReference>
<keyword evidence="2" id="KW-0004">4Fe-4S</keyword>
<feature type="domain" description="Radical SAM core" evidence="9">
    <location>
        <begin position="1"/>
        <end position="228"/>
    </location>
</feature>
<dbReference type="Proteomes" id="UP000712281">
    <property type="component" value="Unassembled WGS sequence"/>
</dbReference>
<dbReference type="EMBL" id="QGKW02001911">
    <property type="protein sequence ID" value="KAF2566245.1"/>
    <property type="molecule type" value="Genomic_DNA"/>
</dbReference>
<evidence type="ECO:0000256" key="7">
    <source>
        <dbReference type="ARBA" id="ARBA00034078"/>
    </source>
</evidence>
<gene>
    <name evidence="10" type="ORF">F2Q68_00023872</name>
</gene>
<dbReference type="NCBIfam" id="TIGR00433">
    <property type="entry name" value="bioB"/>
    <property type="match status" value="1"/>
</dbReference>
<evidence type="ECO:0000256" key="3">
    <source>
        <dbReference type="ARBA" id="ARBA00022691"/>
    </source>
</evidence>
<dbReference type="GO" id="GO:0051537">
    <property type="term" value="F:2 iron, 2 sulfur cluster binding"/>
    <property type="evidence" value="ECO:0007669"/>
    <property type="project" value="TreeGrafter"/>
</dbReference>
<name>A0A8S9I9W7_BRACR</name>
<keyword evidence="6" id="KW-0411">Iron-sulfur</keyword>
<evidence type="ECO:0000256" key="1">
    <source>
        <dbReference type="ARBA" id="ARBA00001966"/>
    </source>
</evidence>
<dbReference type="PANTHER" id="PTHR22976:SF2">
    <property type="entry name" value="BIOTIN SYNTHASE, MITOCHONDRIAL"/>
    <property type="match status" value="1"/>
</dbReference>
<dbReference type="PANTHER" id="PTHR22976">
    <property type="entry name" value="BIOTIN SYNTHASE"/>
    <property type="match status" value="1"/>
</dbReference>
<dbReference type="GO" id="GO:0005739">
    <property type="term" value="C:mitochondrion"/>
    <property type="evidence" value="ECO:0007669"/>
    <property type="project" value="TreeGrafter"/>
</dbReference>
<keyword evidence="5" id="KW-0408">Iron</keyword>
<dbReference type="SUPFAM" id="SSF102114">
    <property type="entry name" value="Radical SAM enzymes"/>
    <property type="match status" value="1"/>
</dbReference>
<dbReference type="InterPro" id="IPR010722">
    <property type="entry name" value="BATS_dom"/>
</dbReference>
<dbReference type="GO" id="GO:0009102">
    <property type="term" value="P:biotin biosynthetic process"/>
    <property type="evidence" value="ECO:0007669"/>
    <property type="project" value="InterPro"/>
</dbReference>
<evidence type="ECO:0000256" key="8">
    <source>
        <dbReference type="SAM" id="MobiDB-lite"/>
    </source>
</evidence>
<dbReference type="SMART" id="SM00729">
    <property type="entry name" value="Elp3"/>
    <property type="match status" value="1"/>
</dbReference>
<keyword evidence="4" id="KW-0479">Metal-binding</keyword>
<dbReference type="GO" id="GO:0051539">
    <property type="term" value="F:4 iron, 4 sulfur cluster binding"/>
    <property type="evidence" value="ECO:0007669"/>
    <property type="project" value="UniProtKB-KW"/>
</dbReference>
<dbReference type="SMART" id="SM00876">
    <property type="entry name" value="BATS"/>
    <property type="match status" value="1"/>
</dbReference>
<dbReference type="Pfam" id="PF04055">
    <property type="entry name" value="Radical_SAM"/>
    <property type="match status" value="1"/>
</dbReference>
<feature type="region of interest" description="Disordered" evidence="8">
    <location>
        <begin position="274"/>
        <end position="297"/>
    </location>
</feature>
<reference evidence="10" key="1">
    <citation type="submission" date="2019-12" db="EMBL/GenBank/DDBJ databases">
        <title>Genome sequencing and annotation of Brassica cretica.</title>
        <authorList>
            <person name="Studholme D.J."/>
            <person name="Sarris P.F."/>
        </authorList>
    </citation>
    <scope>NUCLEOTIDE SEQUENCE</scope>
    <source>
        <strain evidence="10">PFS-001/15</strain>
        <tissue evidence="10">Leaf</tissue>
    </source>
</reference>
<dbReference type="InterPro" id="IPR058240">
    <property type="entry name" value="rSAM_sf"/>
</dbReference>
<comment type="caution">
    <text evidence="10">The sequence shown here is derived from an EMBL/GenBank/DDBJ whole genome shotgun (WGS) entry which is preliminary data.</text>
</comment>
<dbReference type="Gene3D" id="3.20.20.70">
    <property type="entry name" value="Aldolase class I"/>
    <property type="match status" value="1"/>
</dbReference>
<accession>A0A8S9I9W7</accession>
<evidence type="ECO:0000313" key="10">
    <source>
        <dbReference type="EMBL" id="KAF2566245.1"/>
    </source>
</evidence>
<evidence type="ECO:0000256" key="5">
    <source>
        <dbReference type="ARBA" id="ARBA00023004"/>
    </source>
</evidence>
<dbReference type="GO" id="GO:0004076">
    <property type="term" value="F:biotin synthase activity"/>
    <property type="evidence" value="ECO:0007669"/>
    <property type="project" value="InterPro"/>
</dbReference>
<evidence type="ECO:0000313" key="11">
    <source>
        <dbReference type="Proteomes" id="UP000712281"/>
    </source>
</evidence>
<evidence type="ECO:0000256" key="2">
    <source>
        <dbReference type="ARBA" id="ARBA00022485"/>
    </source>
</evidence>
<proteinExistence type="predicted"/>
<dbReference type="InterPro" id="IPR007197">
    <property type="entry name" value="rSAM"/>
</dbReference>
<comment type="cofactor">
    <cofactor evidence="7">
        <name>[2Fe-2S] cluster</name>
        <dbReference type="ChEBI" id="CHEBI:190135"/>
    </cofactor>
</comment>
<dbReference type="AlphaFoldDB" id="A0A8S9I9W7"/>
<protein>
    <recommendedName>
        <fullName evidence="9">Radical SAM core domain-containing protein</fullName>
    </recommendedName>
</protein>
<evidence type="ECO:0000259" key="9">
    <source>
        <dbReference type="PROSITE" id="PS51918"/>
    </source>
</evidence>
<dbReference type="InterPro" id="IPR013785">
    <property type="entry name" value="Aldolase_TIM"/>
</dbReference>
<keyword evidence="3" id="KW-0949">S-adenosyl-L-methionine</keyword>